<dbReference type="PANTHER" id="PTHR12899:SF3">
    <property type="entry name" value="LARGE RIBOSOMAL SUBUNIT PROTEIN UL18M"/>
    <property type="match status" value="1"/>
</dbReference>
<name>G7IQC2_MEDTR</name>
<dbReference type="Proteomes" id="UP000002051">
    <property type="component" value="Chromosome 2"/>
</dbReference>
<dbReference type="HOGENOM" id="CLU_153516_0_0_1"/>
<dbReference type="ProMEX" id="G7IQC2"/>
<feature type="region of interest" description="Disordered" evidence="4">
    <location>
        <begin position="11"/>
        <end position="41"/>
    </location>
</feature>
<dbReference type="InterPro" id="IPR057268">
    <property type="entry name" value="Ribosomal_L18"/>
</dbReference>
<sequence length="136" mass="15265">MLTSSLSFLHSCTFPSSSSSSSSSLFTIPTPNPNSSSSSLSFVVQATTRREDRIARHVRLRKKIEGTPERPRLSVFRSNKHLFVQVIDDTKMHTLASASTMQKAIAEELNFTSGPTIQRGWVRSLQNPVWKKESQR</sequence>
<evidence type="ECO:0000256" key="4">
    <source>
        <dbReference type="SAM" id="MobiDB-lite"/>
    </source>
</evidence>
<dbReference type="CDD" id="cd00432">
    <property type="entry name" value="Ribosomal_L18_L5e"/>
    <property type="match status" value="1"/>
</dbReference>
<dbReference type="GO" id="GO:0005737">
    <property type="term" value="C:cytoplasm"/>
    <property type="evidence" value="ECO:0007669"/>
    <property type="project" value="UniProtKB-ARBA"/>
</dbReference>
<dbReference type="GO" id="GO:0003735">
    <property type="term" value="F:structural constituent of ribosome"/>
    <property type="evidence" value="ECO:0007669"/>
    <property type="project" value="InterPro"/>
</dbReference>
<reference evidence="5 7" key="1">
    <citation type="journal article" date="2011" name="Nature">
        <title>The Medicago genome provides insight into the evolution of rhizobial symbioses.</title>
        <authorList>
            <person name="Young N.D."/>
            <person name="Debelle F."/>
            <person name="Oldroyd G.E."/>
            <person name="Geurts R."/>
            <person name="Cannon S.B."/>
            <person name="Udvardi M.K."/>
            <person name="Benedito V.A."/>
            <person name="Mayer K.F."/>
            <person name="Gouzy J."/>
            <person name="Schoof H."/>
            <person name="Van de Peer Y."/>
            <person name="Proost S."/>
            <person name="Cook D.R."/>
            <person name="Meyers B.C."/>
            <person name="Spannagl M."/>
            <person name="Cheung F."/>
            <person name="De Mita S."/>
            <person name="Krishnakumar V."/>
            <person name="Gundlach H."/>
            <person name="Zhou S."/>
            <person name="Mudge J."/>
            <person name="Bharti A.K."/>
            <person name="Murray J.D."/>
            <person name="Naoumkina M.A."/>
            <person name="Rosen B."/>
            <person name="Silverstein K.A."/>
            <person name="Tang H."/>
            <person name="Rombauts S."/>
            <person name="Zhao P.X."/>
            <person name="Zhou P."/>
            <person name="Barbe V."/>
            <person name="Bardou P."/>
            <person name="Bechner M."/>
            <person name="Bellec A."/>
            <person name="Berger A."/>
            <person name="Berges H."/>
            <person name="Bidwell S."/>
            <person name="Bisseling T."/>
            <person name="Choisne N."/>
            <person name="Couloux A."/>
            <person name="Denny R."/>
            <person name="Deshpande S."/>
            <person name="Dai X."/>
            <person name="Doyle J.J."/>
            <person name="Dudez A.M."/>
            <person name="Farmer A.D."/>
            <person name="Fouteau S."/>
            <person name="Franken C."/>
            <person name="Gibelin C."/>
            <person name="Gish J."/>
            <person name="Goldstein S."/>
            <person name="Gonzalez A.J."/>
            <person name="Green P.J."/>
            <person name="Hallab A."/>
            <person name="Hartog M."/>
            <person name="Hua A."/>
            <person name="Humphray S.J."/>
            <person name="Jeong D.H."/>
            <person name="Jing Y."/>
            <person name="Jocker A."/>
            <person name="Kenton S.M."/>
            <person name="Kim D.J."/>
            <person name="Klee K."/>
            <person name="Lai H."/>
            <person name="Lang C."/>
            <person name="Lin S."/>
            <person name="Macmil S.L."/>
            <person name="Magdelenat G."/>
            <person name="Matthews L."/>
            <person name="McCorrison J."/>
            <person name="Monaghan E.L."/>
            <person name="Mun J.H."/>
            <person name="Najar F.Z."/>
            <person name="Nicholson C."/>
            <person name="Noirot C."/>
            <person name="O'Bleness M."/>
            <person name="Paule C.R."/>
            <person name="Poulain J."/>
            <person name="Prion F."/>
            <person name="Qin B."/>
            <person name="Qu C."/>
            <person name="Retzel E.F."/>
            <person name="Riddle C."/>
            <person name="Sallet E."/>
            <person name="Samain S."/>
            <person name="Samson N."/>
            <person name="Sanders I."/>
            <person name="Saurat O."/>
            <person name="Scarpelli C."/>
            <person name="Schiex T."/>
            <person name="Segurens B."/>
            <person name="Severin A.J."/>
            <person name="Sherrier D.J."/>
            <person name="Shi R."/>
            <person name="Sims S."/>
            <person name="Singer S.R."/>
            <person name="Sinharoy S."/>
            <person name="Sterck L."/>
            <person name="Viollet A."/>
            <person name="Wang B.B."/>
            <person name="Wang K."/>
            <person name="Wang M."/>
            <person name="Wang X."/>
            <person name="Warfsmann J."/>
            <person name="Weissenbach J."/>
            <person name="White D.D."/>
            <person name="White J.D."/>
            <person name="Wiley G.B."/>
            <person name="Wincker P."/>
            <person name="Xing Y."/>
            <person name="Yang L."/>
            <person name="Yao Z."/>
            <person name="Ying F."/>
            <person name="Zhai J."/>
            <person name="Zhou L."/>
            <person name="Zuber A."/>
            <person name="Denarie J."/>
            <person name="Dixon R.A."/>
            <person name="May G.D."/>
            <person name="Schwartz D.C."/>
            <person name="Rogers J."/>
            <person name="Quetier F."/>
            <person name="Town C.D."/>
            <person name="Roe B.A."/>
        </authorList>
    </citation>
    <scope>NUCLEOTIDE SEQUENCE [LARGE SCALE GENOMIC DNA]</scope>
    <source>
        <strain evidence="5">A17</strain>
        <strain evidence="6 7">cv. Jemalong A17</strain>
    </source>
</reference>
<reference evidence="5 7" key="2">
    <citation type="journal article" date="2014" name="BMC Genomics">
        <title>An improved genome release (version Mt4.0) for the model legume Medicago truncatula.</title>
        <authorList>
            <person name="Tang H."/>
            <person name="Krishnakumar V."/>
            <person name="Bidwell S."/>
            <person name="Rosen B."/>
            <person name="Chan A."/>
            <person name="Zhou S."/>
            <person name="Gentzbittel L."/>
            <person name="Childs K.L."/>
            <person name="Yandell M."/>
            <person name="Gundlach H."/>
            <person name="Mayer K.F."/>
            <person name="Schwartz D.C."/>
            <person name="Town C.D."/>
        </authorList>
    </citation>
    <scope>GENOME REANNOTATION</scope>
    <source>
        <strain evidence="6 7">cv. Jemalong A17</strain>
    </source>
</reference>
<dbReference type="AlphaFoldDB" id="G7IQC2"/>
<accession>G7IQC2</accession>
<keyword evidence="3" id="KW-0687">Ribonucleoprotein</keyword>
<evidence type="ECO:0000313" key="6">
    <source>
        <dbReference type="EnsemblPlants" id="AES65643"/>
    </source>
</evidence>
<dbReference type="GO" id="GO:1990904">
    <property type="term" value="C:ribonucleoprotein complex"/>
    <property type="evidence" value="ECO:0007669"/>
    <property type="project" value="UniProtKB-KW"/>
</dbReference>
<dbReference type="InterPro" id="IPR005484">
    <property type="entry name" value="Ribosomal_uL18_bac/plant/anim"/>
</dbReference>
<dbReference type="EMBL" id="CM001218">
    <property type="protein sequence ID" value="AES65643.1"/>
    <property type="molecule type" value="Genomic_DNA"/>
</dbReference>
<reference evidence="6" key="3">
    <citation type="submission" date="2015-04" db="UniProtKB">
        <authorList>
            <consortium name="EnsemblPlants"/>
        </authorList>
    </citation>
    <scope>IDENTIFICATION</scope>
    <source>
        <strain evidence="6">cv. Jemalong A17</strain>
    </source>
</reference>
<evidence type="ECO:0000256" key="2">
    <source>
        <dbReference type="ARBA" id="ARBA00022980"/>
    </source>
</evidence>
<gene>
    <name evidence="6" type="primary">11444979</name>
    <name evidence="5" type="ordered locus">MTR_2g044920</name>
</gene>
<evidence type="ECO:0000313" key="7">
    <source>
        <dbReference type="Proteomes" id="UP000002051"/>
    </source>
</evidence>
<keyword evidence="2 5" id="KW-0689">Ribosomal protein</keyword>
<dbReference type="Gene3D" id="3.30.420.100">
    <property type="match status" value="1"/>
</dbReference>
<keyword evidence="7" id="KW-1185">Reference proteome</keyword>
<comment type="similarity">
    <text evidence="1">Belongs to the universal ribosomal protein uL18 family.</text>
</comment>
<dbReference type="GO" id="GO:0006412">
    <property type="term" value="P:translation"/>
    <property type="evidence" value="ECO:0007669"/>
    <property type="project" value="InterPro"/>
</dbReference>
<dbReference type="GO" id="GO:0005840">
    <property type="term" value="C:ribosome"/>
    <property type="evidence" value="ECO:0007669"/>
    <property type="project" value="UniProtKB-KW"/>
</dbReference>
<evidence type="ECO:0000313" key="5">
    <source>
        <dbReference type="EMBL" id="AES65643.1"/>
    </source>
</evidence>
<protein>
    <submittedName>
        <fullName evidence="5">50S ribosomal protein L18</fullName>
    </submittedName>
</protein>
<evidence type="ECO:0000256" key="3">
    <source>
        <dbReference type="ARBA" id="ARBA00023274"/>
    </source>
</evidence>
<dbReference type="Pfam" id="PF00861">
    <property type="entry name" value="Ribosomal_L18p"/>
    <property type="match status" value="1"/>
</dbReference>
<dbReference type="OrthoDB" id="1932324at2759"/>
<dbReference type="EnsemblPlants" id="AES65643">
    <property type="protein sequence ID" value="AES65643"/>
    <property type="gene ID" value="MTR_2g044920"/>
</dbReference>
<evidence type="ECO:0000256" key="1">
    <source>
        <dbReference type="ARBA" id="ARBA00007116"/>
    </source>
</evidence>
<proteinExistence type="inferred from homology"/>
<dbReference type="PANTHER" id="PTHR12899">
    <property type="entry name" value="39S RIBOSOMAL PROTEIN L18, MITOCHONDRIAL"/>
    <property type="match status" value="1"/>
</dbReference>
<dbReference type="SUPFAM" id="SSF53137">
    <property type="entry name" value="Translational machinery components"/>
    <property type="match status" value="1"/>
</dbReference>
<organism evidence="5 7">
    <name type="scientific">Medicago truncatula</name>
    <name type="common">Barrel medic</name>
    <name type="synonym">Medicago tribuloides</name>
    <dbReference type="NCBI Taxonomy" id="3880"/>
    <lineage>
        <taxon>Eukaryota</taxon>
        <taxon>Viridiplantae</taxon>
        <taxon>Streptophyta</taxon>
        <taxon>Embryophyta</taxon>
        <taxon>Tracheophyta</taxon>
        <taxon>Spermatophyta</taxon>
        <taxon>Magnoliopsida</taxon>
        <taxon>eudicotyledons</taxon>
        <taxon>Gunneridae</taxon>
        <taxon>Pentapetalae</taxon>
        <taxon>rosids</taxon>
        <taxon>fabids</taxon>
        <taxon>Fabales</taxon>
        <taxon>Fabaceae</taxon>
        <taxon>Papilionoideae</taxon>
        <taxon>50 kb inversion clade</taxon>
        <taxon>NPAAA clade</taxon>
        <taxon>Hologalegina</taxon>
        <taxon>IRL clade</taxon>
        <taxon>Trifolieae</taxon>
        <taxon>Medicago</taxon>
    </lineage>
</organism>